<keyword evidence="2" id="KW-1185">Reference proteome</keyword>
<proteinExistence type="predicted"/>
<comment type="caution">
    <text evidence="1">The sequence shown here is derived from an EMBL/GenBank/DDBJ whole genome shotgun (WGS) entry which is preliminary data.</text>
</comment>
<reference evidence="1 2" key="1">
    <citation type="submission" date="2020-08" db="EMBL/GenBank/DDBJ databases">
        <authorList>
            <person name="Seo M.-J."/>
        </authorList>
    </citation>
    <scope>NUCLEOTIDE SEQUENCE [LARGE SCALE GENOMIC DNA]</scope>
    <source>
        <strain evidence="1 2">KIGAM211</strain>
    </source>
</reference>
<evidence type="ECO:0008006" key="3">
    <source>
        <dbReference type="Google" id="ProtNLM"/>
    </source>
</evidence>
<name>A0A7X0RH33_9ACTN</name>
<dbReference type="EMBL" id="JACKXE010000001">
    <property type="protein sequence ID" value="MBB6628030.1"/>
    <property type="molecule type" value="Genomic_DNA"/>
</dbReference>
<dbReference type="AlphaFoldDB" id="A0A7X0RH33"/>
<sequence>MTVLEAPPLHVLRAYGLAGEPVLLPGGQGRAYRVGDAVVRHGDDAAVDAWLARVQRDVVEDGFRVARPLPARDWRCDDGWTVDGWSAWGWLPGVHRTTGADWPAGVEVARRFTAALARVPRPSFTDTRADVFADADRIAWGELAVPGVGDAAELVAELVGQARPDHAPRQVVHGDIAGNLLWADGLPPAVIDLSPSWRPAGLAPAQVVVDAVLWYGADASLADELDGPDPASLVARALAFRLAIHALMEAGHADVLRWDPAQVERDLARVRPLVERLRSGF</sequence>
<protein>
    <recommendedName>
        <fullName evidence="3">TIGR02569 family protein</fullName>
    </recommendedName>
</protein>
<accession>A0A7X0RH33</accession>
<gene>
    <name evidence="1" type="ORF">H5V45_11945</name>
</gene>
<dbReference type="SUPFAM" id="SSF56112">
    <property type="entry name" value="Protein kinase-like (PK-like)"/>
    <property type="match status" value="1"/>
</dbReference>
<evidence type="ECO:0000313" key="2">
    <source>
        <dbReference type="Proteomes" id="UP000523955"/>
    </source>
</evidence>
<dbReference type="InterPro" id="IPR011009">
    <property type="entry name" value="Kinase-like_dom_sf"/>
</dbReference>
<dbReference type="RefSeq" id="WP_185253123.1">
    <property type="nucleotide sequence ID" value="NZ_JACKXE010000001.1"/>
</dbReference>
<evidence type="ECO:0000313" key="1">
    <source>
        <dbReference type="EMBL" id="MBB6628030.1"/>
    </source>
</evidence>
<organism evidence="1 2">
    <name type="scientific">Nocardioides luti</name>
    <dbReference type="NCBI Taxonomy" id="2761101"/>
    <lineage>
        <taxon>Bacteria</taxon>
        <taxon>Bacillati</taxon>
        <taxon>Actinomycetota</taxon>
        <taxon>Actinomycetes</taxon>
        <taxon>Propionibacteriales</taxon>
        <taxon>Nocardioidaceae</taxon>
        <taxon>Nocardioides</taxon>
    </lineage>
</organism>
<dbReference type="Proteomes" id="UP000523955">
    <property type="component" value="Unassembled WGS sequence"/>
</dbReference>